<name>A0A4D9DR92_9SAUR</name>
<keyword evidence="2 3" id="KW-0040">ANK repeat</keyword>
<dbReference type="SUPFAM" id="SSF48403">
    <property type="entry name" value="Ankyrin repeat"/>
    <property type="match status" value="1"/>
</dbReference>
<dbReference type="Pfam" id="PF00023">
    <property type="entry name" value="Ank"/>
    <property type="match status" value="1"/>
</dbReference>
<dbReference type="OrthoDB" id="539213at2759"/>
<reference evidence="4 5" key="1">
    <citation type="submission" date="2019-04" db="EMBL/GenBank/DDBJ databases">
        <title>Draft genome of the big-headed turtle Platysternon megacephalum.</title>
        <authorList>
            <person name="Gong S."/>
        </authorList>
    </citation>
    <scope>NUCLEOTIDE SEQUENCE [LARGE SCALE GENOMIC DNA]</scope>
    <source>
        <strain evidence="4">DO16091913</strain>
        <tissue evidence="4">Muscle</tissue>
    </source>
</reference>
<dbReference type="Proteomes" id="UP000297703">
    <property type="component" value="Unassembled WGS sequence"/>
</dbReference>
<comment type="caution">
    <text evidence="4">The sequence shown here is derived from an EMBL/GenBank/DDBJ whole genome shotgun (WGS) entry which is preliminary data.</text>
</comment>
<dbReference type="PRINTS" id="PR01415">
    <property type="entry name" value="ANKYRIN"/>
</dbReference>
<dbReference type="PROSITE" id="PS50088">
    <property type="entry name" value="ANK_REPEAT"/>
    <property type="match status" value="3"/>
</dbReference>
<keyword evidence="5" id="KW-1185">Reference proteome</keyword>
<accession>A0A4D9DR92</accession>
<organism evidence="4 5">
    <name type="scientific">Platysternon megacephalum</name>
    <name type="common">big-headed turtle</name>
    <dbReference type="NCBI Taxonomy" id="55544"/>
    <lineage>
        <taxon>Eukaryota</taxon>
        <taxon>Metazoa</taxon>
        <taxon>Chordata</taxon>
        <taxon>Craniata</taxon>
        <taxon>Vertebrata</taxon>
        <taxon>Euteleostomi</taxon>
        <taxon>Archelosauria</taxon>
        <taxon>Testudinata</taxon>
        <taxon>Testudines</taxon>
        <taxon>Cryptodira</taxon>
        <taxon>Durocryptodira</taxon>
        <taxon>Testudinoidea</taxon>
        <taxon>Platysternidae</taxon>
        <taxon>Platysternon</taxon>
    </lineage>
</organism>
<keyword evidence="1" id="KW-0677">Repeat</keyword>
<dbReference type="STRING" id="55544.A0A4D9DR92"/>
<dbReference type="EMBL" id="QXTE01000366">
    <property type="protein sequence ID" value="TFJ98811.1"/>
    <property type="molecule type" value="Genomic_DNA"/>
</dbReference>
<evidence type="ECO:0000256" key="3">
    <source>
        <dbReference type="PROSITE-ProRule" id="PRU00023"/>
    </source>
</evidence>
<dbReference type="PROSITE" id="PS50297">
    <property type="entry name" value="ANK_REP_REGION"/>
    <property type="match status" value="3"/>
</dbReference>
<dbReference type="InterPro" id="IPR002110">
    <property type="entry name" value="Ankyrin_rpt"/>
</dbReference>
<evidence type="ECO:0000313" key="4">
    <source>
        <dbReference type="EMBL" id="TFJ98811.1"/>
    </source>
</evidence>
<gene>
    <name evidence="4" type="ORF">DR999_PMT19198</name>
</gene>
<evidence type="ECO:0000313" key="5">
    <source>
        <dbReference type="Proteomes" id="UP000297703"/>
    </source>
</evidence>
<dbReference type="AlphaFoldDB" id="A0A4D9DR92"/>
<sequence length="407" mass="44582">MASPGPPGSCCSHGPAVPGVHQSAAEMDFERGVWSAALDGDLGRVRKLLVEKRVDPSEPDLAGYTALHYASRNGHGAVCQFLLQSGARCNAQTHGGATALHRASYCGHVAVARLLLAHGADPGIADDDGMTSLHKAAERGHGEVCELLLQHSPGLKGVRDRRARRACDLWSPSYERPAHVLGTTDPTRQGLQAPNPWEEECGWGEGLGPALCPEQRAARCPLLGFLAWRGLPWAPLCNPELGGVSGDRYEGTVRAFEVLARGAAQEPEGWRRGVAGVRDAVSQEKQKVKEERRKKLETLDSSRVRLESLHDLEAIVRLRKHKRNRKRIRPEEPEPAVPAEPVDAAQFLQAVLEKQVPMIDKYLADGGDPDAHDQEALRPVDLVKDWQRGIRQTLQACADRQRPPRRH</sequence>
<dbReference type="PANTHER" id="PTHR24171:SF9">
    <property type="entry name" value="ANKYRIN REPEAT DOMAIN-CONTAINING PROTEIN 39"/>
    <property type="match status" value="1"/>
</dbReference>
<reference evidence="4 5" key="2">
    <citation type="submission" date="2019-04" db="EMBL/GenBank/DDBJ databases">
        <title>The genome sequence of big-headed turtle.</title>
        <authorList>
            <person name="Gong S."/>
        </authorList>
    </citation>
    <scope>NUCLEOTIDE SEQUENCE [LARGE SCALE GENOMIC DNA]</scope>
    <source>
        <strain evidence="4">DO16091913</strain>
        <tissue evidence="4">Muscle</tissue>
    </source>
</reference>
<dbReference type="SMART" id="SM00248">
    <property type="entry name" value="ANK"/>
    <property type="match status" value="3"/>
</dbReference>
<dbReference type="PANTHER" id="PTHR24171">
    <property type="entry name" value="ANKYRIN REPEAT DOMAIN-CONTAINING PROTEIN 39-RELATED"/>
    <property type="match status" value="1"/>
</dbReference>
<protein>
    <submittedName>
        <fullName evidence="4">Glutamate-rich WD repeat-containing protein 1</fullName>
    </submittedName>
</protein>
<feature type="repeat" description="ANK" evidence="3">
    <location>
        <begin position="62"/>
        <end position="94"/>
    </location>
</feature>
<evidence type="ECO:0000256" key="1">
    <source>
        <dbReference type="ARBA" id="ARBA00022737"/>
    </source>
</evidence>
<proteinExistence type="predicted"/>
<feature type="repeat" description="ANK" evidence="3">
    <location>
        <begin position="128"/>
        <end position="160"/>
    </location>
</feature>
<dbReference type="Gene3D" id="1.25.40.20">
    <property type="entry name" value="Ankyrin repeat-containing domain"/>
    <property type="match status" value="1"/>
</dbReference>
<dbReference type="Pfam" id="PF12796">
    <property type="entry name" value="Ank_2"/>
    <property type="match status" value="1"/>
</dbReference>
<feature type="repeat" description="ANK" evidence="3">
    <location>
        <begin position="95"/>
        <end position="127"/>
    </location>
</feature>
<evidence type="ECO:0000256" key="2">
    <source>
        <dbReference type="ARBA" id="ARBA00023043"/>
    </source>
</evidence>
<dbReference type="InterPro" id="IPR036770">
    <property type="entry name" value="Ankyrin_rpt-contain_sf"/>
</dbReference>